<accession>A0A067PQ02</accession>
<evidence type="ECO:0000313" key="1">
    <source>
        <dbReference type="EMBL" id="KDQ52401.1"/>
    </source>
</evidence>
<dbReference type="EMBL" id="KL197740">
    <property type="protein sequence ID" value="KDQ52401.1"/>
    <property type="molecule type" value="Genomic_DNA"/>
</dbReference>
<dbReference type="Proteomes" id="UP000027265">
    <property type="component" value="Unassembled WGS sequence"/>
</dbReference>
<dbReference type="STRING" id="933084.A0A067PQ02"/>
<gene>
    <name evidence="1" type="ORF">JAAARDRAFT_50302</name>
</gene>
<reference evidence="2" key="1">
    <citation type="journal article" date="2014" name="Proc. Natl. Acad. Sci. U.S.A.">
        <title>Extensive sampling of basidiomycete genomes demonstrates inadequacy of the white-rot/brown-rot paradigm for wood decay fungi.</title>
        <authorList>
            <person name="Riley R."/>
            <person name="Salamov A.A."/>
            <person name="Brown D.W."/>
            <person name="Nagy L.G."/>
            <person name="Floudas D."/>
            <person name="Held B.W."/>
            <person name="Levasseur A."/>
            <person name="Lombard V."/>
            <person name="Morin E."/>
            <person name="Otillar R."/>
            <person name="Lindquist E.A."/>
            <person name="Sun H."/>
            <person name="LaButti K.M."/>
            <person name="Schmutz J."/>
            <person name="Jabbour D."/>
            <person name="Luo H."/>
            <person name="Baker S.E."/>
            <person name="Pisabarro A.G."/>
            <person name="Walton J.D."/>
            <person name="Blanchette R.A."/>
            <person name="Henrissat B."/>
            <person name="Martin F."/>
            <person name="Cullen D."/>
            <person name="Hibbett D.S."/>
            <person name="Grigoriev I.V."/>
        </authorList>
    </citation>
    <scope>NUCLEOTIDE SEQUENCE [LARGE SCALE GENOMIC DNA]</scope>
    <source>
        <strain evidence="2">MUCL 33604</strain>
    </source>
</reference>
<protein>
    <submittedName>
        <fullName evidence="1">Uncharacterized protein</fullName>
    </submittedName>
</protein>
<sequence length="135" mass="14959">MYLVGVIPGPNKPLVNQINHTLQLVVDNLLEFWDPGVWFSRTANYDLGRLIMAALVPLVADMLAARQVRGIDVAVEAGDGTTLQEAKTPQRSSDEVLHRWLLLIIANPPNLHEQLSGKTCPKAVAWHIHLDNGLR</sequence>
<name>A0A067PQ02_9AGAM</name>
<dbReference type="HOGENOM" id="CLU_1886060_0_0_1"/>
<keyword evidence="2" id="KW-1185">Reference proteome</keyword>
<dbReference type="OrthoDB" id="3269001at2759"/>
<dbReference type="InParanoid" id="A0A067PQ02"/>
<evidence type="ECO:0000313" key="2">
    <source>
        <dbReference type="Proteomes" id="UP000027265"/>
    </source>
</evidence>
<dbReference type="AlphaFoldDB" id="A0A067PQ02"/>
<organism evidence="1 2">
    <name type="scientific">Jaapia argillacea MUCL 33604</name>
    <dbReference type="NCBI Taxonomy" id="933084"/>
    <lineage>
        <taxon>Eukaryota</taxon>
        <taxon>Fungi</taxon>
        <taxon>Dikarya</taxon>
        <taxon>Basidiomycota</taxon>
        <taxon>Agaricomycotina</taxon>
        <taxon>Agaricomycetes</taxon>
        <taxon>Agaricomycetidae</taxon>
        <taxon>Jaapiales</taxon>
        <taxon>Jaapiaceae</taxon>
        <taxon>Jaapia</taxon>
    </lineage>
</organism>
<proteinExistence type="predicted"/>